<evidence type="ECO:0000256" key="1">
    <source>
        <dbReference type="ARBA" id="ARBA00007409"/>
    </source>
</evidence>
<proteinExistence type="evidence at transcript level"/>
<dbReference type="SUPFAM" id="SSF52833">
    <property type="entry name" value="Thioredoxin-like"/>
    <property type="match status" value="1"/>
</dbReference>
<name>A0A6M5KDX1_9DINO</name>
<dbReference type="Gene3D" id="1.20.1050.10">
    <property type="match status" value="1"/>
</dbReference>
<evidence type="ECO:0000313" key="4">
    <source>
        <dbReference type="EMBL" id="QJU71806.1"/>
    </source>
</evidence>
<evidence type="ECO:0000259" key="3">
    <source>
        <dbReference type="PROSITE" id="PS50405"/>
    </source>
</evidence>
<accession>A0A6M5KDX1</accession>
<organism evidence="4">
    <name type="scientific">Gambierdiscus pacificus</name>
    <dbReference type="NCBI Taxonomy" id="439314"/>
    <lineage>
        <taxon>Eukaryota</taxon>
        <taxon>Sar</taxon>
        <taxon>Alveolata</taxon>
        <taxon>Dinophyceae</taxon>
        <taxon>Gonyaulacales</taxon>
        <taxon>Pyrocystaceae</taxon>
        <taxon>Gambierdiscus</taxon>
    </lineage>
</organism>
<dbReference type="Pfam" id="PF13409">
    <property type="entry name" value="GST_N_2"/>
    <property type="match status" value="1"/>
</dbReference>
<dbReference type="EMBL" id="MT165615">
    <property type="protein sequence ID" value="QJU71806.1"/>
    <property type="molecule type" value="mRNA"/>
</dbReference>
<sequence>MADSMEAAAMVDTDSTLTLVGQTQFRSFRNVWMLEELGVAYTQVPAMPRSKEAYDANPLGKVPSLKDSGFVLYESAAINTYLGDKFRGQADCPELVPTAGTKARGRYEQLVCFLMAEVDAQGLWIHRKHKAMGKVFGTIPEAVAAAKEHTQRCFEVLAADLKQVGGPYLLGANFTAADILLVHCLDWADVIGWLPDSGQSVELQGLLEYRDLCKARPAFQRTLAKKEAKL</sequence>
<dbReference type="GO" id="GO:0016740">
    <property type="term" value="F:transferase activity"/>
    <property type="evidence" value="ECO:0007669"/>
    <property type="project" value="UniProtKB-KW"/>
</dbReference>
<dbReference type="PANTHER" id="PTHR44051:SF8">
    <property type="entry name" value="GLUTATHIONE S-TRANSFERASE GSTA"/>
    <property type="match status" value="1"/>
</dbReference>
<dbReference type="PROSITE" id="PS50405">
    <property type="entry name" value="GST_CTER"/>
    <property type="match status" value="1"/>
</dbReference>
<comment type="similarity">
    <text evidence="1">Belongs to the GST superfamily.</text>
</comment>
<dbReference type="CDD" id="cd03046">
    <property type="entry name" value="GST_N_GTT1_like"/>
    <property type="match status" value="1"/>
</dbReference>
<evidence type="ECO:0000259" key="2">
    <source>
        <dbReference type="PROSITE" id="PS50404"/>
    </source>
</evidence>
<dbReference type="Gene3D" id="3.40.30.10">
    <property type="entry name" value="Glutaredoxin"/>
    <property type="match status" value="1"/>
</dbReference>
<dbReference type="AlphaFoldDB" id="A0A6M5KDX1"/>
<dbReference type="PANTHER" id="PTHR44051">
    <property type="entry name" value="GLUTATHIONE S-TRANSFERASE-RELATED"/>
    <property type="match status" value="1"/>
</dbReference>
<dbReference type="PROSITE" id="PS50404">
    <property type="entry name" value="GST_NTER"/>
    <property type="match status" value="1"/>
</dbReference>
<dbReference type="SFLD" id="SFLDG00358">
    <property type="entry name" value="Main_(cytGST)"/>
    <property type="match status" value="1"/>
</dbReference>
<dbReference type="SUPFAM" id="SSF47616">
    <property type="entry name" value="GST C-terminal domain-like"/>
    <property type="match status" value="1"/>
</dbReference>
<dbReference type="InterPro" id="IPR004045">
    <property type="entry name" value="Glutathione_S-Trfase_N"/>
</dbReference>
<dbReference type="SFLD" id="SFLDS00019">
    <property type="entry name" value="Glutathione_Transferase_(cytos"/>
    <property type="match status" value="1"/>
</dbReference>
<dbReference type="InterPro" id="IPR036249">
    <property type="entry name" value="Thioredoxin-like_sf"/>
</dbReference>
<feature type="domain" description="GST C-terminal" evidence="3">
    <location>
        <begin position="100"/>
        <end position="230"/>
    </location>
</feature>
<dbReference type="Pfam" id="PF13410">
    <property type="entry name" value="GST_C_2"/>
    <property type="match status" value="1"/>
</dbReference>
<dbReference type="InterPro" id="IPR036282">
    <property type="entry name" value="Glutathione-S-Trfase_C_sf"/>
</dbReference>
<dbReference type="InterPro" id="IPR040079">
    <property type="entry name" value="Glutathione_S-Trfase"/>
</dbReference>
<dbReference type="InterPro" id="IPR010987">
    <property type="entry name" value="Glutathione-S-Trfase_C-like"/>
</dbReference>
<protein>
    <submittedName>
        <fullName evidence="4">Glutathione S-transferase kappa 1</fullName>
    </submittedName>
</protein>
<reference evidence="4" key="1">
    <citation type="journal article" date="2020" name="PLoS ONE">
        <title>Transcriptomic analysis of polyketide synthases in a highly ciguatoxic dinoflagellate, Gambierdiscus polynesiensis and low toxicity Gambierdiscus pacificus, from French Polynesia.</title>
        <authorList>
            <person name="Van Dolah F.M."/>
            <person name="Morey J.S."/>
            <person name="Milne S."/>
            <person name="Ung A."/>
            <person name="Anderson P.E."/>
            <person name="Chinain M."/>
        </authorList>
    </citation>
    <scope>NUCLEOTIDE SEQUENCE</scope>
</reference>
<feature type="domain" description="GST N-terminal" evidence="2">
    <location>
        <begin position="14"/>
        <end position="90"/>
    </location>
</feature>
<keyword evidence="4" id="KW-0808">Transferase</keyword>